<organism evidence="3 4">
    <name type="scientific">Rathayibacter festucae DSM 15932</name>
    <dbReference type="NCBI Taxonomy" id="1328866"/>
    <lineage>
        <taxon>Bacteria</taxon>
        <taxon>Bacillati</taxon>
        <taxon>Actinomycetota</taxon>
        <taxon>Actinomycetes</taxon>
        <taxon>Micrococcales</taxon>
        <taxon>Microbacteriaceae</taxon>
        <taxon>Rathayibacter</taxon>
    </lineage>
</organism>
<reference evidence="3 4" key="1">
    <citation type="submission" date="2018-03" db="EMBL/GenBank/DDBJ databases">
        <title>Bacteriophage NCPPB3778 and a type I-E CRISPR drive the evolution of the US Biological Select Agent, Rathayibacter toxicus.</title>
        <authorList>
            <person name="Davis E.W.II."/>
            <person name="Tabima J.F."/>
            <person name="Weisberg A.J."/>
            <person name="Dantas Lopes L."/>
            <person name="Wiseman M.S."/>
            <person name="Wiseman M.S."/>
            <person name="Pupko T."/>
            <person name="Belcher M.S."/>
            <person name="Sechler A.J."/>
            <person name="Tancos M.A."/>
            <person name="Schroeder B.K."/>
            <person name="Murray T.D."/>
            <person name="Luster D.G."/>
            <person name="Schneider W.L."/>
            <person name="Rogers E."/>
            <person name="Andreote F.D."/>
            <person name="Grunwald N.J."/>
            <person name="Putnam M.L."/>
            <person name="Chang J.H."/>
        </authorList>
    </citation>
    <scope>NUCLEOTIDE SEQUENCE [LARGE SCALE GENOMIC DNA]</scope>
    <source>
        <strain evidence="3 4">DSM 15932</strain>
    </source>
</reference>
<protein>
    <recommendedName>
        <fullName evidence="5">SHOCT domain-containing protein</fullName>
    </recommendedName>
</protein>
<dbReference type="Proteomes" id="UP000285317">
    <property type="component" value="Chromosome"/>
</dbReference>
<evidence type="ECO:0000313" key="4">
    <source>
        <dbReference type="Proteomes" id="UP000285317"/>
    </source>
</evidence>
<dbReference type="EMBL" id="CP028137">
    <property type="protein sequence ID" value="AZZ52077.1"/>
    <property type="molecule type" value="Genomic_DNA"/>
</dbReference>
<dbReference type="AlphaFoldDB" id="A0A3T0T059"/>
<keyword evidence="2" id="KW-0472">Membrane</keyword>
<keyword evidence="2" id="KW-1133">Transmembrane helix</keyword>
<feature type="transmembrane region" description="Helical" evidence="2">
    <location>
        <begin position="33"/>
        <end position="57"/>
    </location>
</feature>
<keyword evidence="2" id="KW-0812">Transmembrane</keyword>
<dbReference type="KEGG" id="rfs:C1I64_08415"/>
<name>A0A3T0T059_9MICO</name>
<evidence type="ECO:0008006" key="5">
    <source>
        <dbReference type="Google" id="ProtNLM"/>
    </source>
</evidence>
<dbReference type="RefSeq" id="WP_127886906.1">
    <property type="nucleotide sequence ID" value="NZ_CP028137.1"/>
</dbReference>
<gene>
    <name evidence="3" type="ORF">C1I64_08415</name>
</gene>
<evidence type="ECO:0000256" key="2">
    <source>
        <dbReference type="SAM" id="Phobius"/>
    </source>
</evidence>
<evidence type="ECO:0000256" key="1">
    <source>
        <dbReference type="SAM" id="MobiDB-lite"/>
    </source>
</evidence>
<feature type="region of interest" description="Disordered" evidence="1">
    <location>
        <begin position="114"/>
        <end position="133"/>
    </location>
</feature>
<sequence length="133" mass="14212">MTLSTAHSGIVSAAARSDFFAPTLPGQNIVPPWFAVVFAIVPIVIVAVIVLIIVLIVRNTRRAKQLGMDPTTMQTDMAARYLRHGVGPAGSSLTDRLAELDRLRAAGTISAEEHARAREAALTGDRGPDDRRG</sequence>
<accession>A0A3T0T059</accession>
<proteinExistence type="predicted"/>
<evidence type="ECO:0000313" key="3">
    <source>
        <dbReference type="EMBL" id="AZZ52077.1"/>
    </source>
</evidence>